<dbReference type="Pfam" id="PF04178">
    <property type="entry name" value="Got1"/>
    <property type="match status" value="1"/>
</dbReference>
<evidence type="ECO:0000313" key="10">
    <source>
        <dbReference type="EMBL" id="KAF9513545.1"/>
    </source>
</evidence>
<gene>
    <name evidence="10" type="ORF">BS47DRAFT_1393260</name>
</gene>
<comment type="caution">
    <text evidence="10">The sequence shown here is derived from an EMBL/GenBank/DDBJ whole genome shotgun (WGS) entry which is preliminary data.</text>
</comment>
<evidence type="ECO:0000256" key="1">
    <source>
        <dbReference type="ARBA" id="ARBA00004141"/>
    </source>
</evidence>
<comment type="function">
    <text evidence="8">Nonessential protein required for the fusion of transport vesicles derived from the endocytic pathway with the Golgi complex.</text>
</comment>
<proteinExistence type="inferred from homology"/>
<accession>A0A9P6AX68</accession>
<feature type="transmembrane region" description="Helical" evidence="8">
    <location>
        <begin position="119"/>
        <end position="138"/>
    </location>
</feature>
<evidence type="ECO:0000313" key="11">
    <source>
        <dbReference type="Proteomes" id="UP000886523"/>
    </source>
</evidence>
<evidence type="ECO:0000256" key="9">
    <source>
        <dbReference type="SAM" id="MobiDB-lite"/>
    </source>
</evidence>
<evidence type="ECO:0000256" key="4">
    <source>
        <dbReference type="ARBA" id="ARBA00022927"/>
    </source>
</evidence>
<evidence type="ECO:0000256" key="8">
    <source>
        <dbReference type="RuleBase" id="RU363111"/>
    </source>
</evidence>
<keyword evidence="6 8" id="KW-0472">Membrane</keyword>
<evidence type="ECO:0000256" key="5">
    <source>
        <dbReference type="ARBA" id="ARBA00022989"/>
    </source>
</evidence>
<keyword evidence="2 8" id="KW-0813">Transport</keyword>
<evidence type="ECO:0000256" key="7">
    <source>
        <dbReference type="ARBA" id="ARBA00025800"/>
    </source>
</evidence>
<keyword evidence="4 8" id="KW-0653">Protein transport</keyword>
<keyword evidence="8" id="KW-0333">Golgi apparatus</keyword>
<dbReference type="InterPro" id="IPR007305">
    <property type="entry name" value="Vesicle_transpt_Got1/SFT2"/>
</dbReference>
<comment type="subcellular location">
    <subcellularLocation>
        <location evidence="8">Golgi apparatus membrane</location>
        <topology evidence="8">Multi-pass membrane protein</topology>
    </subcellularLocation>
    <subcellularLocation>
        <location evidence="1">Membrane</location>
        <topology evidence="1">Multi-pass membrane protein</topology>
    </subcellularLocation>
</comment>
<dbReference type="EMBL" id="MU128971">
    <property type="protein sequence ID" value="KAF9513545.1"/>
    <property type="molecule type" value="Genomic_DNA"/>
</dbReference>
<dbReference type="GO" id="GO:0015031">
    <property type="term" value="P:protein transport"/>
    <property type="evidence" value="ECO:0007669"/>
    <property type="project" value="UniProtKB-KW"/>
</dbReference>
<dbReference type="OrthoDB" id="660759at2759"/>
<dbReference type="Proteomes" id="UP000886523">
    <property type="component" value="Unassembled WGS sequence"/>
</dbReference>
<dbReference type="PANTHER" id="PTHR23137">
    <property type="entry name" value="VESICLE TRANSPORT PROTEIN-RELATED"/>
    <property type="match status" value="1"/>
</dbReference>
<evidence type="ECO:0000256" key="6">
    <source>
        <dbReference type="ARBA" id="ARBA00023136"/>
    </source>
</evidence>
<sequence>MSSEQNFRASLSQFRWAQSQSAPPTQNTPSEPNSLSRLYNSMSSYVPVRSDERTNEEQAYFALGRWERYPYSLNLISGGIKRSKHCRLLGFGACLVGSAVCFLVAFFTLPLLALRPGKFALAFSLGSLLVMFGSLRPINHLKHLASVERLPFSAAYLGSLGLTLYFSIGRKSYIGSLIFAIVQILALIAYVGAYFPGGWATMRFGGQMALRGAGSVLPF</sequence>
<keyword evidence="5 8" id="KW-1133">Transmembrane helix</keyword>
<keyword evidence="3 8" id="KW-0812">Transmembrane</keyword>
<feature type="region of interest" description="Disordered" evidence="9">
    <location>
        <begin position="1"/>
        <end position="33"/>
    </location>
</feature>
<feature type="transmembrane region" description="Helical" evidence="8">
    <location>
        <begin position="150"/>
        <end position="168"/>
    </location>
</feature>
<dbReference type="GO" id="GO:0016192">
    <property type="term" value="P:vesicle-mediated transport"/>
    <property type="evidence" value="ECO:0007669"/>
    <property type="project" value="InterPro"/>
</dbReference>
<name>A0A9P6AX68_9AGAM</name>
<feature type="transmembrane region" description="Helical" evidence="8">
    <location>
        <begin position="174"/>
        <end position="195"/>
    </location>
</feature>
<feature type="transmembrane region" description="Helical" evidence="8">
    <location>
        <begin position="88"/>
        <end position="113"/>
    </location>
</feature>
<dbReference type="AlphaFoldDB" id="A0A9P6AX68"/>
<comment type="similarity">
    <text evidence="7 8">Belongs to the SFT2 family.</text>
</comment>
<evidence type="ECO:0000256" key="3">
    <source>
        <dbReference type="ARBA" id="ARBA00022692"/>
    </source>
</evidence>
<evidence type="ECO:0000256" key="2">
    <source>
        <dbReference type="ARBA" id="ARBA00022448"/>
    </source>
</evidence>
<dbReference type="PANTHER" id="PTHR23137:SF36">
    <property type="entry name" value="VESICLE TRANSPORT PROTEIN SFT2C"/>
    <property type="match status" value="1"/>
</dbReference>
<organism evidence="10 11">
    <name type="scientific">Hydnum rufescens UP504</name>
    <dbReference type="NCBI Taxonomy" id="1448309"/>
    <lineage>
        <taxon>Eukaryota</taxon>
        <taxon>Fungi</taxon>
        <taxon>Dikarya</taxon>
        <taxon>Basidiomycota</taxon>
        <taxon>Agaricomycotina</taxon>
        <taxon>Agaricomycetes</taxon>
        <taxon>Cantharellales</taxon>
        <taxon>Hydnaceae</taxon>
        <taxon>Hydnum</taxon>
    </lineage>
</organism>
<keyword evidence="11" id="KW-1185">Reference proteome</keyword>
<protein>
    <recommendedName>
        <fullName evidence="8">Protein transport protein SFT2</fullName>
    </recommendedName>
</protein>
<dbReference type="GO" id="GO:0000139">
    <property type="term" value="C:Golgi membrane"/>
    <property type="evidence" value="ECO:0007669"/>
    <property type="project" value="UniProtKB-SubCell"/>
</dbReference>
<reference evidence="10" key="1">
    <citation type="journal article" date="2020" name="Nat. Commun.">
        <title>Large-scale genome sequencing of mycorrhizal fungi provides insights into the early evolution of symbiotic traits.</title>
        <authorList>
            <person name="Miyauchi S."/>
            <person name="Kiss E."/>
            <person name="Kuo A."/>
            <person name="Drula E."/>
            <person name="Kohler A."/>
            <person name="Sanchez-Garcia M."/>
            <person name="Morin E."/>
            <person name="Andreopoulos B."/>
            <person name="Barry K.W."/>
            <person name="Bonito G."/>
            <person name="Buee M."/>
            <person name="Carver A."/>
            <person name="Chen C."/>
            <person name="Cichocki N."/>
            <person name="Clum A."/>
            <person name="Culley D."/>
            <person name="Crous P.W."/>
            <person name="Fauchery L."/>
            <person name="Girlanda M."/>
            <person name="Hayes R.D."/>
            <person name="Keri Z."/>
            <person name="LaButti K."/>
            <person name="Lipzen A."/>
            <person name="Lombard V."/>
            <person name="Magnuson J."/>
            <person name="Maillard F."/>
            <person name="Murat C."/>
            <person name="Nolan M."/>
            <person name="Ohm R.A."/>
            <person name="Pangilinan J."/>
            <person name="Pereira M.F."/>
            <person name="Perotto S."/>
            <person name="Peter M."/>
            <person name="Pfister S."/>
            <person name="Riley R."/>
            <person name="Sitrit Y."/>
            <person name="Stielow J.B."/>
            <person name="Szollosi G."/>
            <person name="Zifcakova L."/>
            <person name="Stursova M."/>
            <person name="Spatafora J.W."/>
            <person name="Tedersoo L."/>
            <person name="Vaario L.M."/>
            <person name="Yamada A."/>
            <person name="Yan M."/>
            <person name="Wang P."/>
            <person name="Xu J."/>
            <person name="Bruns T."/>
            <person name="Baldrian P."/>
            <person name="Vilgalys R."/>
            <person name="Dunand C."/>
            <person name="Henrissat B."/>
            <person name="Grigoriev I.V."/>
            <person name="Hibbett D."/>
            <person name="Nagy L.G."/>
            <person name="Martin F.M."/>
        </authorList>
    </citation>
    <scope>NUCLEOTIDE SEQUENCE</scope>
    <source>
        <strain evidence="10">UP504</strain>
    </source>
</reference>
<dbReference type="InterPro" id="IPR011691">
    <property type="entry name" value="Vesicle_transpt_SFT2"/>
</dbReference>